<dbReference type="EMBL" id="CP157199">
    <property type="protein sequence ID" value="XBG62158.1"/>
    <property type="molecule type" value="Genomic_DNA"/>
</dbReference>
<sequence>MKIKVAVVQDAPVFFDKKKTIEKVETITKQYANNGCELIVFPESFIPGYPRGFSFGATIGSRTDEGRQHYTDYYNNSFDLESDDLIRLENLSKKQNIYIVIGVTEKQNTNGSLYCSMLYLSPTKGLLGVHRKIKPTGTERLVWAEAGAESLVTFDTKIGKLGGLICWENYMPLARMSMYVKGVEIYIAPTADSREQWTATMQQIALEGRCFVLGCNQYMTTSMYPDKYKNEISNQSEKFCSGGSIIVSPLGKIINGPLFDKAGVLVSELDLEDIKRSKLDFDVIGHYARNDIFEFNVKGQPDIKKE</sequence>
<keyword evidence="4" id="KW-0378">Hydrolase</keyword>
<evidence type="ECO:0000256" key="1">
    <source>
        <dbReference type="ARBA" id="ARBA00008129"/>
    </source>
</evidence>
<dbReference type="Pfam" id="PF00795">
    <property type="entry name" value="CN_hydrolase"/>
    <property type="match status" value="1"/>
</dbReference>
<name>A0AAU7BVP3_9FLAO</name>
<evidence type="ECO:0000259" key="3">
    <source>
        <dbReference type="PROSITE" id="PS50263"/>
    </source>
</evidence>
<dbReference type="PANTHER" id="PTHR46044:SF1">
    <property type="entry name" value="CN HYDROLASE DOMAIN-CONTAINING PROTEIN"/>
    <property type="match status" value="1"/>
</dbReference>
<dbReference type="InterPro" id="IPR003010">
    <property type="entry name" value="C-N_Hydrolase"/>
</dbReference>
<protein>
    <submittedName>
        <fullName evidence="4">Carbon-nitrogen hydrolase family protein</fullName>
    </submittedName>
</protein>
<dbReference type="RefSeq" id="WP_347925186.1">
    <property type="nucleotide sequence ID" value="NZ_CP157199.1"/>
</dbReference>
<dbReference type="PROSITE" id="PS00921">
    <property type="entry name" value="NITRIL_CHT_2"/>
    <property type="match status" value="1"/>
</dbReference>
<comment type="similarity">
    <text evidence="1">Belongs to the carbon-nitrogen hydrolase superfamily. Nitrilase family.</text>
</comment>
<dbReference type="PROSITE" id="PS00920">
    <property type="entry name" value="NITRIL_CHT_1"/>
    <property type="match status" value="1"/>
</dbReference>
<dbReference type="PROSITE" id="PS50263">
    <property type="entry name" value="CN_HYDROLASE"/>
    <property type="match status" value="1"/>
</dbReference>
<dbReference type="AlphaFoldDB" id="A0AAU7BVP3"/>
<accession>A0AAU7BVP3</accession>
<gene>
    <name evidence="4" type="ORF">ABGB03_04480</name>
</gene>
<reference evidence="4" key="1">
    <citation type="submission" date="2024-05" db="EMBL/GenBank/DDBJ databases">
        <title>Pontimicrobium maritimus sp. nov., isolated form sea water.</title>
        <authorList>
            <person name="Muhammad N."/>
            <person name="Vuong T.Q."/>
            <person name="Han H.L."/>
            <person name="Kim S.-G."/>
        </authorList>
    </citation>
    <scope>NUCLEOTIDE SEQUENCE</scope>
    <source>
        <strain evidence="4">SW4</strain>
    </source>
</reference>
<dbReference type="InterPro" id="IPR044149">
    <property type="entry name" value="Nitrilases_CHs"/>
</dbReference>
<evidence type="ECO:0000313" key="4">
    <source>
        <dbReference type="EMBL" id="XBG62158.1"/>
    </source>
</evidence>
<feature type="active site" description="Proton acceptor" evidence="2">
    <location>
        <position position="43"/>
    </location>
</feature>
<dbReference type="Gene3D" id="3.60.110.10">
    <property type="entry name" value="Carbon-nitrogen hydrolase"/>
    <property type="match status" value="1"/>
</dbReference>
<dbReference type="InterPro" id="IPR036526">
    <property type="entry name" value="C-N_Hydrolase_sf"/>
</dbReference>
<dbReference type="InterPro" id="IPR000132">
    <property type="entry name" value="Nitrilase/CN_hydratase_CS"/>
</dbReference>
<feature type="domain" description="CN hydrolase" evidence="3">
    <location>
        <begin position="3"/>
        <end position="271"/>
    </location>
</feature>
<dbReference type="GO" id="GO:0000257">
    <property type="term" value="F:nitrilase activity"/>
    <property type="evidence" value="ECO:0007669"/>
    <property type="project" value="UniProtKB-ARBA"/>
</dbReference>
<proteinExistence type="inferred from homology"/>
<dbReference type="CDD" id="cd07564">
    <property type="entry name" value="nitrilases_CHs"/>
    <property type="match status" value="1"/>
</dbReference>
<evidence type="ECO:0000256" key="2">
    <source>
        <dbReference type="PROSITE-ProRule" id="PRU10139"/>
    </source>
</evidence>
<organism evidence="4">
    <name type="scientific">Pontimicrobium sp. SW4</name>
    <dbReference type="NCBI Taxonomy" id="3153519"/>
    <lineage>
        <taxon>Bacteria</taxon>
        <taxon>Pseudomonadati</taxon>
        <taxon>Bacteroidota</taxon>
        <taxon>Flavobacteriia</taxon>
        <taxon>Flavobacteriales</taxon>
        <taxon>Flavobacteriaceae</taxon>
        <taxon>Pontimicrobium</taxon>
    </lineage>
</organism>
<dbReference type="SUPFAM" id="SSF56317">
    <property type="entry name" value="Carbon-nitrogen hydrolase"/>
    <property type="match status" value="1"/>
</dbReference>
<dbReference type="PANTHER" id="PTHR46044">
    <property type="entry name" value="NITRILASE"/>
    <property type="match status" value="1"/>
</dbReference>